<name>A0ABQ9Y7N3_9EUKA</name>
<comment type="caution">
    <text evidence="1">The sequence shown here is derived from an EMBL/GenBank/DDBJ whole genome shotgun (WGS) entry which is preliminary data.</text>
</comment>
<protein>
    <submittedName>
        <fullName evidence="1">Uncharacterized protein</fullName>
    </submittedName>
</protein>
<evidence type="ECO:0000313" key="1">
    <source>
        <dbReference type="EMBL" id="KAK2959737.1"/>
    </source>
</evidence>
<evidence type="ECO:0000313" key="2">
    <source>
        <dbReference type="Proteomes" id="UP001281761"/>
    </source>
</evidence>
<proteinExistence type="predicted"/>
<gene>
    <name evidence="1" type="ORF">BLNAU_5226</name>
</gene>
<organism evidence="1 2">
    <name type="scientific">Blattamonas nauphoetae</name>
    <dbReference type="NCBI Taxonomy" id="2049346"/>
    <lineage>
        <taxon>Eukaryota</taxon>
        <taxon>Metamonada</taxon>
        <taxon>Preaxostyla</taxon>
        <taxon>Oxymonadida</taxon>
        <taxon>Blattamonas</taxon>
    </lineage>
</organism>
<reference evidence="1 2" key="1">
    <citation type="journal article" date="2022" name="bioRxiv">
        <title>Genomics of Preaxostyla Flagellates Illuminates Evolutionary Transitions and the Path Towards Mitochondrial Loss.</title>
        <authorList>
            <person name="Novak L.V.F."/>
            <person name="Treitli S.C."/>
            <person name="Pyrih J."/>
            <person name="Halakuc P."/>
            <person name="Pipaliya S.V."/>
            <person name="Vacek V."/>
            <person name="Brzon O."/>
            <person name="Soukal P."/>
            <person name="Eme L."/>
            <person name="Dacks J.B."/>
            <person name="Karnkowska A."/>
            <person name="Elias M."/>
            <person name="Hampl V."/>
        </authorList>
    </citation>
    <scope>NUCLEOTIDE SEQUENCE [LARGE SCALE GENOMIC DNA]</scope>
    <source>
        <strain evidence="1">NAU3</strain>
        <tissue evidence="1">Gut</tissue>
    </source>
</reference>
<keyword evidence="2" id="KW-1185">Reference proteome</keyword>
<accession>A0ABQ9Y7N3</accession>
<sequence>MANDVRIPAAAWDFNLATTPSLLTFTTPRISPILRASCRVGSGTNHAWIQLTGLNIAAGTYSVKLKDVAFSFQVTFSDQTDENGQKQSTEASVRLFGAGSALTFDTEYTLESVTDTSTSTALDLLGMIITFSTPHATDRIVGIGTMDFTNNQKDEVSVSLSGADLANTEYIIEISPSSLLNDKTMSVTFTDQSGTVAGRVYSADGDPVHFEFGETYEIVSITRTNSQPILFVSLTFSVPTEPARITTTSSVLNGPKTEVTVTLHGRELFSATMTVTVKNPDSNREFTSNLLSVVETSCTVTFAVAQIESETALAFGVSYGIVSIESSDDKSFVVNTGVTVSVPSAPIINSITSKLSPNCTHFSISFGGSSLPTSGSLVASISASISLDLSYMDEVWTTGWLADGAKGMKMNTSYSVTKIVDGVNEMILNKQTFTTAEGPTLSSIEPVTLKDDDLNSVVLSLDGLRMPVSSVVPSFDLIAIESGGSTEEITIGISFSSKTVGSGEVEVYKSGKLKYSTSYSVVGMTSAVVSVSIPSSVTFTTPAAPTRIISATCDLDTETGKSAEIVLKGESFPQSTPFTLTVFELNGASEKTGSAIELSSSFASDGSSTLHTLTSLICGNDASKLTYGKWYEVTKLEIANMKTIVNDLARFVVPPEPSRLITVTDSAVYSEKDTEVSVTLSGIKLTVWKRNLWPNWMSLSDSCVQWLNLVFDLPNLVSVLFHDSYLSLHSVSESLLFKSSLFFLFVADSALPYPQQAAFVMCGGSVSTCPASDAP</sequence>
<dbReference type="Proteomes" id="UP001281761">
    <property type="component" value="Unassembled WGS sequence"/>
</dbReference>
<dbReference type="EMBL" id="JARBJD010000027">
    <property type="protein sequence ID" value="KAK2959737.1"/>
    <property type="molecule type" value="Genomic_DNA"/>
</dbReference>